<evidence type="ECO:0000256" key="1">
    <source>
        <dbReference type="SAM" id="MobiDB-lite"/>
    </source>
</evidence>
<comment type="caution">
    <text evidence="2">The sequence shown here is derived from an EMBL/GenBank/DDBJ whole genome shotgun (WGS) entry which is preliminary data.</text>
</comment>
<organism evidence="2 3">
    <name type="scientific">Kitasatospora aureofaciens</name>
    <name type="common">Streptomyces aureofaciens</name>
    <dbReference type="NCBI Taxonomy" id="1894"/>
    <lineage>
        <taxon>Bacteria</taxon>
        <taxon>Bacillati</taxon>
        <taxon>Actinomycetota</taxon>
        <taxon>Actinomycetes</taxon>
        <taxon>Kitasatosporales</taxon>
        <taxon>Streptomycetaceae</taxon>
        <taxon>Kitasatospora</taxon>
    </lineage>
</organism>
<proteinExistence type="predicted"/>
<evidence type="ECO:0000313" key="3">
    <source>
        <dbReference type="Proteomes" id="UP000610124"/>
    </source>
</evidence>
<evidence type="ECO:0000313" key="2">
    <source>
        <dbReference type="EMBL" id="GGU76804.1"/>
    </source>
</evidence>
<protein>
    <submittedName>
        <fullName evidence="2">Uncharacterized protein</fullName>
    </submittedName>
</protein>
<feature type="region of interest" description="Disordered" evidence="1">
    <location>
        <begin position="55"/>
        <end position="100"/>
    </location>
</feature>
<dbReference type="Proteomes" id="UP000610124">
    <property type="component" value="Unassembled WGS sequence"/>
</dbReference>
<name>A0A8H9HNH0_KITAU</name>
<reference evidence="2" key="2">
    <citation type="submission" date="2020-09" db="EMBL/GenBank/DDBJ databases">
        <authorList>
            <person name="Sun Q."/>
            <person name="Ohkuma M."/>
        </authorList>
    </citation>
    <scope>NUCLEOTIDE SEQUENCE</scope>
    <source>
        <strain evidence="2">JCM 4434</strain>
    </source>
</reference>
<dbReference type="AlphaFoldDB" id="A0A8H9HNH0"/>
<dbReference type="EMBL" id="BMUB01000006">
    <property type="protein sequence ID" value="GGU76804.1"/>
    <property type="molecule type" value="Genomic_DNA"/>
</dbReference>
<reference evidence="2" key="1">
    <citation type="journal article" date="2014" name="Int. J. Syst. Evol. Microbiol.">
        <title>Complete genome sequence of Corynebacterium casei LMG S-19264T (=DSM 44701T), isolated from a smear-ripened cheese.</title>
        <authorList>
            <consortium name="US DOE Joint Genome Institute (JGI-PGF)"/>
            <person name="Walter F."/>
            <person name="Albersmeier A."/>
            <person name="Kalinowski J."/>
            <person name="Ruckert C."/>
        </authorList>
    </citation>
    <scope>NUCLEOTIDE SEQUENCE</scope>
    <source>
        <strain evidence="2">JCM 4434</strain>
    </source>
</reference>
<sequence>MACESLRPARRTITTTMTSISTAAETFMAMSAHTPSRAPPLGWAAVGAYGNRGRVTGARDGADDHSRDQSYPMGKGSITFSESTRAGHSAVRGAHGPVGGGLGPFGVYLETMLRTSDRQSPGSRSQPS</sequence>
<gene>
    <name evidence="2" type="ORF">GCM10010502_30770</name>
</gene>
<accession>A0A8H9HNH0</accession>